<dbReference type="InterPro" id="IPR013507">
    <property type="entry name" value="DNA_mismatch_S5_2-like"/>
</dbReference>
<dbReference type="GO" id="GO:0140664">
    <property type="term" value="F:ATP-dependent DNA damage sensor activity"/>
    <property type="evidence" value="ECO:0007669"/>
    <property type="project" value="InterPro"/>
</dbReference>
<organism evidence="5">
    <name type="scientific">marine metagenome</name>
    <dbReference type="NCBI Taxonomy" id="408172"/>
    <lineage>
        <taxon>unclassified sequences</taxon>
        <taxon>metagenomes</taxon>
        <taxon>ecological metagenomes</taxon>
    </lineage>
</organism>
<dbReference type="EMBL" id="UINC01046385">
    <property type="protein sequence ID" value="SVB54332.1"/>
    <property type="molecule type" value="Genomic_DNA"/>
</dbReference>
<dbReference type="FunFam" id="3.30.565.10:FF:000003">
    <property type="entry name" value="DNA mismatch repair endonuclease MutL"/>
    <property type="match status" value="1"/>
</dbReference>
<comment type="similarity">
    <text evidence="1">Belongs to the DNA mismatch repair MutL/HexB family.</text>
</comment>
<keyword evidence="2" id="KW-0227">DNA damage</keyword>
<dbReference type="GO" id="GO:0016887">
    <property type="term" value="F:ATP hydrolysis activity"/>
    <property type="evidence" value="ECO:0007669"/>
    <property type="project" value="InterPro"/>
</dbReference>
<dbReference type="InterPro" id="IPR042120">
    <property type="entry name" value="MutL_C_dimsub"/>
</dbReference>
<dbReference type="Gene3D" id="3.30.1540.20">
    <property type="entry name" value="MutL, C-terminal domain, dimerisation subdomain"/>
    <property type="match status" value="1"/>
</dbReference>
<dbReference type="PANTHER" id="PTHR10073:SF12">
    <property type="entry name" value="DNA MISMATCH REPAIR PROTEIN MLH1"/>
    <property type="match status" value="1"/>
</dbReference>
<dbReference type="InterPro" id="IPR014790">
    <property type="entry name" value="MutL_C"/>
</dbReference>
<evidence type="ECO:0000256" key="2">
    <source>
        <dbReference type="ARBA" id="ARBA00022763"/>
    </source>
</evidence>
<dbReference type="Pfam" id="PF01119">
    <property type="entry name" value="DNA_mis_repair"/>
    <property type="match status" value="1"/>
</dbReference>
<feature type="non-terminal residue" evidence="5">
    <location>
        <position position="446"/>
    </location>
</feature>
<name>A0A382EVK7_9ZZZZ</name>
<dbReference type="GO" id="GO:0006298">
    <property type="term" value="P:mismatch repair"/>
    <property type="evidence" value="ECO:0007669"/>
    <property type="project" value="InterPro"/>
</dbReference>
<dbReference type="GO" id="GO:0032300">
    <property type="term" value="C:mismatch repair complex"/>
    <property type="evidence" value="ECO:0007669"/>
    <property type="project" value="InterPro"/>
</dbReference>
<dbReference type="GO" id="GO:0030983">
    <property type="term" value="F:mismatched DNA binding"/>
    <property type="evidence" value="ECO:0007669"/>
    <property type="project" value="InterPro"/>
</dbReference>
<accession>A0A382EVK7</accession>
<proteinExistence type="inferred from homology"/>
<protein>
    <recommendedName>
        <fullName evidence="4">DNA mismatch repair protein S5 domain-containing protein</fullName>
    </recommendedName>
</protein>
<dbReference type="PANTHER" id="PTHR10073">
    <property type="entry name" value="DNA MISMATCH REPAIR PROTEIN MLH, PMS, MUTL"/>
    <property type="match status" value="1"/>
</dbReference>
<dbReference type="Pfam" id="PF13589">
    <property type="entry name" value="HATPase_c_3"/>
    <property type="match status" value="1"/>
</dbReference>
<dbReference type="InterPro" id="IPR002099">
    <property type="entry name" value="MutL/Mlh/PMS"/>
</dbReference>
<evidence type="ECO:0000313" key="5">
    <source>
        <dbReference type="EMBL" id="SVB54332.1"/>
    </source>
</evidence>
<dbReference type="CDD" id="cd16926">
    <property type="entry name" value="HATPase_MutL-MLH-PMS-like"/>
    <property type="match status" value="1"/>
</dbReference>
<evidence type="ECO:0000256" key="3">
    <source>
        <dbReference type="ARBA" id="ARBA00023204"/>
    </source>
</evidence>
<dbReference type="GO" id="GO:0005524">
    <property type="term" value="F:ATP binding"/>
    <property type="evidence" value="ECO:0007669"/>
    <property type="project" value="InterPro"/>
</dbReference>
<dbReference type="Gene3D" id="3.30.230.10">
    <property type="match status" value="1"/>
</dbReference>
<dbReference type="Pfam" id="PF08676">
    <property type="entry name" value="MutL_C"/>
    <property type="match status" value="1"/>
</dbReference>
<evidence type="ECO:0000256" key="1">
    <source>
        <dbReference type="ARBA" id="ARBA00006082"/>
    </source>
</evidence>
<dbReference type="CDD" id="cd00782">
    <property type="entry name" value="MutL_Trans"/>
    <property type="match status" value="1"/>
</dbReference>
<gene>
    <name evidence="5" type="ORF">METZ01_LOCUS207186</name>
</gene>
<dbReference type="InterPro" id="IPR014721">
    <property type="entry name" value="Ribsml_uS5_D2-typ_fold_subgr"/>
</dbReference>
<dbReference type="SUPFAM" id="SSF54211">
    <property type="entry name" value="Ribosomal protein S5 domain 2-like"/>
    <property type="match status" value="1"/>
</dbReference>
<sequence>MAIKILSPEVSARIAAGEVVERPASVVKELIENSLDAGSTRIRIETKGGGIESISVIDNGRGIPEEDVFLVFKRFATSKVETADDLEAIETLGFRGEAMYSISAVSEVEIATGVDNERAGSRLVVRDGAIVEQSLIAVNRGTKVKVNRLFRNFPARRKFLRTHSAESGRIKSLVQRYSMIRPDVAFELIQEKSRPFSTTGSNDIRNVMSSIYGYETADQMLEVKLDEILRDWHGPVVTGIVGTPAQTRANRSHMNIFVNGRWIQSKTVSYAFEQAYHGFMADRRFPMGVLDIRLPTEDVDVNVHPAKTEVRFRKESDLFGSVQHAVRNTLLQSAPVPPASRRVNSQGQFDQGRVPAVRPTFWPTSIGSIPLSDNPDMDNNLFGPGYSESVDYSDSIANQQSNTPHGTLPVLRVLGQIKNTYIVAEGPEGAYLIDQHAAHERVVFEQ</sequence>
<dbReference type="SUPFAM" id="SSF118116">
    <property type="entry name" value="DNA mismatch repair protein MutL"/>
    <property type="match status" value="1"/>
</dbReference>
<reference evidence="5" key="1">
    <citation type="submission" date="2018-05" db="EMBL/GenBank/DDBJ databases">
        <authorList>
            <person name="Lanie J.A."/>
            <person name="Ng W.-L."/>
            <person name="Kazmierczak K.M."/>
            <person name="Andrzejewski T.M."/>
            <person name="Davidsen T.M."/>
            <person name="Wayne K.J."/>
            <person name="Tettelin H."/>
            <person name="Glass J.I."/>
            <person name="Rusch D."/>
            <person name="Podicherti R."/>
            <person name="Tsui H.-C.T."/>
            <person name="Winkler M.E."/>
        </authorList>
    </citation>
    <scope>NUCLEOTIDE SEQUENCE</scope>
</reference>
<dbReference type="InterPro" id="IPR036890">
    <property type="entry name" value="HATPase_C_sf"/>
</dbReference>
<dbReference type="SMART" id="SM01340">
    <property type="entry name" value="DNA_mis_repair"/>
    <property type="match status" value="1"/>
</dbReference>
<dbReference type="InterPro" id="IPR020568">
    <property type="entry name" value="Ribosomal_Su5_D2-typ_SF"/>
</dbReference>
<dbReference type="NCBIfam" id="TIGR00585">
    <property type="entry name" value="mutl"/>
    <property type="match status" value="1"/>
</dbReference>
<evidence type="ECO:0000259" key="4">
    <source>
        <dbReference type="SMART" id="SM01340"/>
    </source>
</evidence>
<dbReference type="Gene3D" id="3.30.565.10">
    <property type="entry name" value="Histidine kinase-like ATPase, C-terminal domain"/>
    <property type="match status" value="1"/>
</dbReference>
<dbReference type="AlphaFoldDB" id="A0A382EVK7"/>
<keyword evidence="3" id="KW-0234">DNA repair</keyword>
<dbReference type="InterPro" id="IPR038973">
    <property type="entry name" value="MutL/Mlh/Pms-like"/>
</dbReference>
<dbReference type="InterPro" id="IPR037198">
    <property type="entry name" value="MutL_C_sf"/>
</dbReference>
<feature type="domain" description="DNA mismatch repair protein S5" evidence="4">
    <location>
        <begin position="208"/>
        <end position="331"/>
    </location>
</feature>
<dbReference type="SUPFAM" id="SSF55874">
    <property type="entry name" value="ATPase domain of HSP90 chaperone/DNA topoisomerase II/histidine kinase"/>
    <property type="match status" value="1"/>
</dbReference>